<dbReference type="Proteomes" id="UP000309016">
    <property type="component" value="Chromosome"/>
</dbReference>
<dbReference type="RefSeq" id="WP_139065337.1">
    <property type="nucleotide sequence ID" value="NZ_CP040812.1"/>
</dbReference>
<evidence type="ECO:0000313" key="2">
    <source>
        <dbReference type="EMBL" id="QCY68751.1"/>
    </source>
</evidence>
<proteinExistence type="predicted"/>
<evidence type="ECO:0000313" key="3">
    <source>
        <dbReference type="Proteomes" id="UP000309016"/>
    </source>
</evidence>
<keyword evidence="1" id="KW-0732">Signal</keyword>
<sequence>MKKAIYLLLLLPFLAVSQVSGDYGVLVNEIISPNPMHLQEFEESLAAHNKKFHNQEMFGARTYEIYNGKNTGKYVVIMGPMSWAAADGMPEQSKDHDTDWYSNVIAKSNPGSERTFWRAHADKGNIPKDFNINKLLIDTYTINRGKGEKAMEQVKNVQKVMMEKFPELTYMVYTNELTNSSEGNDLAVVYFFDKWSWMGEDPKFKEAYNEVHGNGSYDKFTADWEEAAGGKVSEIWIFRPDLSGVSGEIKVASGN</sequence>
<name>A0A5B7X266_9FLAO</name>
<feature type="chain" id="PRO_5022962199" evidence="1">
    <location>
        <begin position="22"/>
        <end position="255"/>
    </location>
</feature>
<organism evidence="2 3">
    <name type="scientific">Antarcticibacterium flavum</name>
    <dbReference type="NCBI Taxonomy" id="2058175"/>
    <lineage>
        <taxon>Bacteria</taxon>
        <taxon>Pseudomonadati</taxon>
        <taxon>Bacteroidota</taxon>
        <taxon>Flavobacteriia</taxon>
        <taxon>Flavobacteriales</taxon>
        <taxon>Flavobacteriaceae</taxon>
        <taxon>Antarcticibacterium</taxon>
    </lineage>
</organism>
<accession>A0A5B7X266</accession>
<reference evidence="2 3" key="1">
    <citation type="submission" date="2019-06" db="EMBL/GenBank/DDBJ databases">
        <title>Complete genome sequence of Antarcticibacterium flavum KCTC 52984T from an Antarctic marine sediment.</title>
        <authorList>
            <person name="Lee Y.M."/>
            <person name="Shin S.C."/>
        </authorList>
    </citation>
    <scope>NUCLEOTIDE SEQUENCE [LARGE SCALE GENOMIC DNA]</scope>
    <source>
        <strain evidence="2 3">KCTC 52984</strain>
    </source>
</reference>
<dbReference type="KEGG" id="afla:FHG64_04705"/>
<dbReference type="EMBL" id="CP040812">
    <property type="protein sequence ID" value="QCY68751.1"/>
    <property type="molecule type" value="Genomic_DNA"/>
</dbReference>
<keyword evidence="3" id="KW-1185">Reference proteome</keyword>
<dbReference type="AlphaFoldDB" id="A0A5B7X266"/>
<evidence type="ECO:0000256" key="1">
    <source>
        <dbReference type="SAM" id="SignalP"/>
    </source>
</evidence>
<protein>
    <submittedName>
        <fullName evidence="2">Uncharacterized protein</fullName>
    </submittedName>
</protein>
<feature type="signal peptide" evidence="1">
    <location>
        <begin position="1"/>
        <end position="21"/>
    </location>
</feature>
<dbReference type="OrthoDB" id="659133at2"/>
<gene>
    <name evidence="2" type="ORF">FHG64_04705</name>
</gene>